<feature type="compositionally biased region" description="Basic and acidic residues" evidence="6">
    <location>
        <begin position="1246"/>
        <end position="1258"/>
    </location>
</feature>
<accession>A0A1D1W307</accession>
<gene>
    <name evidence="10" type="primary">RvY_17685-1</name>
    <name evidence="10" type="synonym">RvY_17685.1</name>
    <name evidence="10" type="ORF">RvY_17685</name>
</gene>
<evidence type="ECO:0000313" key="10">
    <source>
        <dbReference type="EMBL" id="GAV07905.1"/>
    </source>
</evidence>
<dbReference type="Proteomes" id="UP000186922">
    <property type="component" value="Unassembled WGS sequence"/>
</dbReference>
<comment type="caution">
    <text evidence="10">The sequence shown here is derived from an EMBL/GenBank/DDBJ whole genome shotgun (WGS) entry which is preliminary data.</text>
</comment>
<name>A0A1D1W307_RAMVA</name>
<feature type="domain" description="THO complex subunitTHOC2 C-terminal" evidence="7">
    <location>
        <begin position="918"/>
        <end position="1223"/>
    </location>
</feature>
<feature type="compositionally biased region" description="Low complexity" evidence="6">
    <location>
        <begin position="1586"/>
        <end position="1625"/>
    </location>
</feature>
<reference evidence="10 11" key="1">
    <citation type="journal article" date="2016" name="Nat. Commun.">
        <title>Extremotolerant tardigrade genome and improved radiotolerance of human cultured cells by tardigrade-unique protein.</title>
        <authorList>
            <person name="Hashimoto T."/>
            <person name="Horikawa D.D."/>
            <person name="Saito Y."/>
            <person name="Kuwahara H."/>
            <person name="Kozuka-Hata H."/>
            <person name="Shin-I T."/>
            <person name="Minakuchi Y."/>
            <person name="Ohishi K."/>
            <person name="Motoyama A."/>
            <person name="Aizu T."/>
            <person name="Enomoto A."/>
            <person name="Kondo K."/>
            <person name="Tanaka S."/>
            <person name="Hara Y."/>
            <person name="Koshikawa S."/>
            <person name="Sagara H."/>
            <person name="Miura T."/>
            <person name="Yokobori S."/>
            <person name="Miyagawa K."/>
            <person name="Suzuki Y."/>
            <person name="Kubo T."/>
            <person name="Oyama M."/>
            <person name="Kohara Y."/>
            <person name="Fujiyama A."/>
            <person name="Arakawa K."/>
            <person name="Katayama T."/>
            <person name="Toyoda A."/>
            <person name="Kunieda T."/>
        </authorList>
    </citation>
    <scope>NUCLEOTIDE SEQUENCE [LARGE SCALE GENOMIC DNA]</scope>
    <source>
        <strain evidence="10 11">YOKOZUNA-1</strain>
    </source>
</reference>
<dbReference type="Pfam" id="PF11732">
    <property type="entry name" value="Thoc2"/>
    <property type="match status" value="1"/>
</dbReference>
<evidence type="ECO:0000256" key="2">
    <source>
        <dbReference type="ARBA" id="ARBA00007857"/>
    </source>
</evidence>
<feature type="compositionally biased region" description="Basic and acidic residues" evidence="6">
    <location>
        <begin position="1388"/>
        <end position="1401"/>
    </location>
</feature>
<feature type="compositionally biased region" description="Basic and acidic residues" evidence="6">
    <location>
        <begin position="1731"/>
        <end position="1759"/>
    </location>
</feature>
<evidence type="ECO:0000259" key="7">
    <source>
        <dbReference type="Pfam" id="PF11262"/>
    </source>
</evidence>
<feature type="compositionally biased region" description="Polar residues" evidence="6">
    <location>
        <begin position="1284"/>
        <end position="1299"/>
    </location>
</feature>
<dbReference type="InterPro" id="IPR021726">
    <property type="entry name" value="THO_THOC2_N"/>
</dbReference>
<evidence type="ECO:0000313" key="11">
    <source>
        <dbReference type="Proteomes" id="UP000186922"/>
    </source>
</evidence>
<dbReference type="PANTHER" id="PTHR21597">
    <property type="entry name" value="THO2 PROTEIN"/>
    <property type="match status" value="1"/>
</dbReference>
<feature type="compositionally biased region" description="Basic and acidic residues" evidence="6">
    <location>
        <begin position="1628"/>
        <end position="1687"/>
    </location>
</feature>
<protein>
    <recommendedName>
        <fullName evidence="3">THO complex subunit 2</fullName>
    </recommendedName>
</protein>
<keyword evidence="4" id="KW-0539">Nucleus</keyword>
<evidence type="ECO:0000256" key="5">
    <source>
        <dbReference type="ARBA" id="ARBA00047033"/>
    </source>
</evidence>
<feature type="compositionally biased region" description="Basic and acidic residues" evidence="6">
    <location>
        <begin position="1317"/>
        <end position="1331"/>
    </location>
</feature>
<sequence length="1768" mass="199294">MDDLLETVPVELSASIPEPVIVPARNNIQVVFTTSSTSEEVGHEDETALFDGLLRSENDGSTEPAVDNVKACAELYSCLVRGVVSGEIPRDVALQKVRDYLQLYPNLSAFLVDEIQIAEYATEVSNKQATQRLSDFVAQIVTQNVVPLADVRERLEQDMLATVGLCEKGGTWDTRYVRTKTKWFFKLQKFNLYREEAEGFTELINVLDQAEVVSPSLVTEKILELAGVYDLDVYRIMDTILTAACLQPEAMSQVLLSFREAIEFETTTLISLMGVKLKLYGQKSGKDFFKVRGLCEVACRMVQSGITSWSDIVPHVPLTKEEAEIQWKEMFERATAEDQILHTNKRSVKEQFNNMDKIGFDALIDFFEENKNPRIELVTTMFRFGMYHDAMRLISEMPVHYASTFEPLALEMAKVVHHVIDPLYRSIGLDSQFIPTEGSNFPAVINDQIPQQITSFDGLCGDVDAWLMLLGSNIAYDRTLMTKWLRIAHAFVKDTESALAGPDMADMDPEREKVYREILHIVEHCILPALTRGVGSSALSEQVFVLLKAMPYNLRFALYHKVKLDFYPHGHPMGIMAKAISLTNVKWFQRRINKDNLKLCGRLLSKDMYNNALIICTYLSERIGSMDNFGLLVTDAMKSMASAFSADVMLYSMLEYMTMPVNNNHKHDAMTIMPWYRYAAAFISIFAKKLPVELEAIIEYVVGMLKAGQTVDLLLLKEMVHKLSGIEVSEGVTDEQLEALAGGEVLKAEGAYFSPMRNTKRSSVRLKDALLKSGQALPLCLLISHNEAEILYRENQGKNLKLVGLLYDMCHDTLVQYGTFLATNLTKKEYADNFPSLAVLIHTYKMPFECSIFLLRSVYWNEISSKIEDFKAQQNIPAGPLNDEHFKVVQETFSRIFDSVITSVVDLITPVMTQAPMEDISLRFYVLYWFLSLYDLYVPKDVYGQEIEKLQEIVDQPDIHGDDHIQTVYKKKKEKERAQIIITRLREEMSIQQQHVQMLHNHLSDEKDRWFQGSTRPSKNDVVSQFLQMCVLPRCTFSTIDALYSAHFISTLHGLRTLNFSTLLCYDRMLCDITSALTSCSENEASRYGRLLHTILKTIMKWHGSKAIFDAECENHPGFNTKFKTPAVQTAGVNPNHMDYENFRHVCHKWHYKLTKSMCACLESESYVRIRNGLIVLDKILPYYPIVTNFFRAIEMRVQTLMIGEKEKRPDLYSLAFGYMGRLRAQKALQILESVFHSKDAKANVKDENGVNGEDKVDGTASPTKDSKTEVLSPMKAEVKTEAAASSSDLTKLVNNPDVTENRDSKKRLAPIVPADNFKKDANSAKPERATPVENGPMKPEVAVEDSTRSKPTKNGSESTSFKLPNGEATSAVSLAKKRERISPPRSAGKDTKAKTKKEENGNVITKSEFSSNSDRKATSFEQGSKAEAGRTVNGSHTPVEEPREKPEADANRTKRQRVSSTVSIVPSSPKSSADKADKEDRKPIKVESKHEDPRRSDVSTLFEPDPTSKEAAVKRERRGSTRFQDAPTKPADEERTSSSSVPSTVLVVDRKNQNVPATRKVQSEVEANGSLHTRDRDNRRKETGSSTSVNSKEKVSSSNKETTKVASKVVAVSDKKSSPSVTSRRSPRSERAKEKNVRENSKAERSEKNYEIVEFVDAEKSGRSSENDAAKHGRSVERKEWSKSGKTEPVSSSRKTTMTAPTSAGERSDSKKDHRSRPSSAKNSPSATRESSRERSDRRSSPERAPKRRREVDSIERGRPHRKSSAY</sequence>
<dbReference type="InterPro" id="IPR040007">
    <property type="entry name" value="Tho2"/>
</dbReference>
<comment type="similarity">
    <text evidence="2">Belongs to the THOC2 family.</text>
</comment>
<dbReference type="PANTHER" id="PTHR21597:SF0">
    <property type="entry name" value="THO COMPLEX SUBUNIT 2"/>
    <property type="match status" value="1"/>
</dbReference>
<feature type="compositionally biased region" description="Polar residues" evidence="6">
    <location>
        <begin position="1403"/>
        <end position="1413"/>
    </location>
</feature>
<dbReference type="GO" id="GO:0006397">
    <property type="term" value="P:mRNA processing"/>
    <property type="evidence" value="ECO:0007669"/>
    <property type="project" value="InterPro"/>
</dbReference>
<dbReference type="GO" id="GO:0000445">
    <property type="term" value="C:THO complex part of transcription export complex"/>
    <property type="evidence" value="ECO:0007669"/>
    <property type="project" value="TreeGrafter"/>
</dbReference>
<evidence type="ECO:0000259" key="8">
    <source>
        <dbReference type="Pfam" id="PF11732"/>
    </source>
</evidence>
<dbReference type="STRING" id="947166.A0A1D1W307"/>
<feature type="compositionally biased region" description="Polar residues" evidence="6">
    <location>
        <begin position="1353"/>
        <end position="1373"/>
    </location>
</feature>
<feature type="region of interest" description="Disordered" evidence="6">
    <location>
        <begin position="1246"/>
        <end position="1768"/>
    </location>
</feature>
<evidence type="ECO:0000256" key="6">
    <source>
        <dbReference type="SAM" id="MobiDB-lite"/>
    </source>
</evidence>
<keyword evidence="11" id="KW-1185">Reference proteome</keyword>
<dbReference type="Pfam" id="PF11262">
    <property type="entry name" value="Tho2"/>
    <property type="match status" value="1"/>
</dbReference>
<evidence type="ECO:0000256" key="1">
    <source>
        <dbReference type="ARBA" id="ARBA00004123"/>
    </source>
</evidence>
<dbReference type="Pfam" id="PF16134">
    <property type="entry name" value="THOC2_N"/>
    <property type="match status" value="2"/>
</dbReference>
<dbReference type="GO" id="GO:0006406">
    <property type="term" value="P:mRNA export from nucleus"/>
    <property type="evidence" value="ECO:0007669"/>
    <property type="project" value="InterPro"/>
</dbReference>
<dbReference type="InterPro" id="IPR032302">
    <property type="entry name" value="THOC2_N"/>
</dbReference>
<comment type="subcellular location">
    <subcellularLocation>
        <location evidence="1">Nucleus</location>
    </subcellularLocation>
</comment>
<feature type="compositionally biased region" description="Basic and acidic residues" evidence="6">
    <location>
        <begin position="1439"/>
        <end position="1453"/>
    </location>
</feature>
<feature type="compositionally biased region" description="Polar residues" evidence="6">
    <location>
        <begin position="1690"/>
        <end position="1703"/>
    </location>
</feature>
<feature type="compositionally biased region" description="Low complexity" evidence="6">
    <location>
        <begin position="1538"/>
        <end position="1548"/>
    </location>
</feature>
<organism evidence="10 11">
    <name type="scientific">Ramazzottius varieornatus</name>
    <name type="common">Water bear</name>
    <name type="synonym">Tardigrade</name>
    <dbReference type="NCBI Taxonomy" id="947166"/>
    <lineage>
        <taxon>Eukaryota</taxon>
        <taxon>Metazoa</taxon>
        <taxon>Ecdysozoa</taxon>
        <taxon>Tardigrada</taxon>
        <taxon>Eutardigrada</taxon>
        <taxon>Parachela</taxon>
        <taxon>Hypsibioidea</taxon>
        <taxon>Ramazzottiidae</taxon>
        <taxon>Ramazzottius</taxon>
    </lineage>
</organism>
<evidence type="ECO:0000256" key="3">
    <source>
        <dbReference type="ARBA" id="ARBA00019596"/>
    </source>
</evidence>
<feature type="domain" description="THO complex subunit 2 N-terminal" evidence="9">
    <location>
        <begin position="71"/>
        <end position="242"/>
    </location>
</feature>
<dbReference type="InterPro" id="IPR021418">
    <property type="entry name" value="THO_THOC2_C"/>
</dbReference>
<feature type="domain" description="THO complex subunit 2 N-terminal" evidence="9">
    <location>
        <begin position="448"/>
        <end position="569"/>
    </location>
</feature>
<feature type="compositionally biased region" description="Low complexity" evidence="6">
    <location>
        <begin position="1459"/>
        <end position="1472"/>
    </location>
</feature>
<evidence type="ECO:0000259" key="9">
    <source>
        <dbReference type="Pfam" id="PF16134"/>
    </source>
</evidence>
<feature type="compositionally biased region" description="Basic and acidic residues" evidence="6">
    <location>
        <begin position="1573"/>
        <end position="1584"/>
    </location>
</feature>
<feature type="domain" description="THO complex subunitTHOC2 N-terminal" evidence="8">
    <location>
        <begin position="604"/>
        <end position="676"/>
    </location>
</feature>
<feature type="compositionally biased region" description="Basic and acidic residues" evidence="6">
    <location>
        <begin position="1473"/>
        <end position="1498"/>
    </location>
</feature>
<dbReference type="GO" id="GO:0003729">
    <property type="term" value="F:mRNA binding"/>
    <property type="evidence" value="ECO:0007669"/>
    <property type="project" value="TreeGrafter"/>
</dbReference>
<evidence type="ECO:0000256" key="4">
    <source>
        <dbReference type="ARBA" id="ARBA00023242"/>
    </source>
</evidence>
<dbReference type="EMBL" id="BDGG01000016">
    <property type="protein sequence ID" value="GAV07905.1"/>
    <property type="molecule type" value="Genomic_DNA"/>
</dbReference>
<comment type="subunit">
    <text evidence="5">Component of the THO subcomplex, which is composed of THOC1, THOC2, THOC3, THOC5, THOC6 and THOC7. The THO subcomplex interacts with DDX39B to form the THO-DDX39B complex which multimerizes into a 28-subunit tetrameric assembly. Component of the transcription/export (TREX) complex at least composed of ALYREF/THOC4, DDX39B, SARNP/CIP29, CHTOP and the THO subcomplex; in the complex interacts with THOC1, THOC3, THOC5, THOC7 and DDX39B. TREX seems to have a dynamic structure involving ATP-dependent remodeling. Interacts with POLDIP3 and ZC3H11A.</text>
</comment>
<proteinExistence type="inferred from homology"/>
<dbReference type="OrthoDB" id="29024at2759"/>